<feature type="transmembrane region" description="Helical" evidence="2">
    <location>
        <begin position="70"/>
        <end position="91"/>
    </location>
</feature>
<feature type="transmembrane region" description="Helical" evidence="2">
    <location>
        <begin position="160"/>
        <end position="180"/>
    </location>
</feature>
<sequence length="295" mass="29033">MLLGLLAAVAAAVAFGVAALLQALSVRTEAATSVVDPRLLLRLLRHPAFAGALALNLVGFGLHFSALRTLPLFLAQTIIGSSVAVTALLAARVLGTALTFADRVAVVAVVTGLALIGGAAGDSGEVSSTVGQRAWLLAVTAGIVLAGAAAGRAPGRAEPLLLGFVAGCGFAVVAISARLLPSFAPSVVVRDPAAYALLLAGATAFLLYSAALQRGSAVTGTAAMVLSQTAGPALVGVLALGDEVRSGWAPVAVLGIALAGLGAVALARFDPQALAGQQPAPGPEPELRTPGAPRA</sequence>
<accession>A0A420XK88</accession>
<evidence type="ECO:0008006" key="5">
    <source>
        <dbReference type="Google" id="ProtNLM"/>
    </source>
</evidence>
<evidence type="ECO:0000313" key="4">
    <source>
        <dbReference type="Proteomes" id="UP000281955"/>
    </source>
</evidence>
<evidence type="ECO:0000256" key="1">
    <source>
        <dbReference type="SAM" id="MobiDB-lite"/>
    </source>
</evidence>
<feature type="region of interest" description="Disordered" evidence="1">
    <location>
        <begin position="275"/>
        <end position="295"/>
    </location>
</feature>
<feature type="transmembrane region" description="Helical" evidence="2">
    <location>
        <begin position="133"/>
        <end position="153"/>
    </location>
</feature>
<feature type="transmembrane region" description="Helical" evidence="2">
    <location>
        <begin position="222"/>
        <end position="241"/>
    </location>
</feature>
<keyword evidence="2" id="KW-1133">Transmembrane helix</keyword>
<gene>
    <name evidence="3" type="ORF">CLV35_3682</name>
</gene>
<keyword evidence="4" id="KW-1185">Reference proteome</keyword>
<feature type="transmembrane region" description="Helical" evidence="2">
    <location>
        <begin position="192"/>
        <end position="210"/>
    </location>
</feature>
<evidence type="ECO:0000313" key="3">
    <source>
        <dbReference type="EMBL" id="RKS68554.1"/>
    </source>
</evidence>
<dbReference type="InParanoid" id="A0A420XK88"/>
<dbReference type="PANTHER" id="PTHR40761:SF1">
    <property type="entry name" value="CONSERVED INTEGRAL MEMBRANE ALANINE VALINE AND LEUCINE RICH PROTEIN-RELATED"/>
    <property type="match status" value="1"/>
</dbReference>
<dbReference type="Proteomes" id="UP000281955">
    <property type="component" value="Unassembled WGS sequence"/>
</dbReference>
<dbReference type="OrthoDB" id="3837845at2"/>
<organism evidence="3 4">
    <name type="scientific">Motilibacter peucedani</name>
    <dbReference type="NCBI Taxonomy" id="598650"/>
    <lineage>
        <taxon>Bacteria</taxon>
        <taxon>Bacillati</taxon>
        <taxon>Actinomycetota</taxon>
        <taxon>Actinomycetes</taxon>
        <taxon>Motilibacterales</taxon>
        <taxon>Motilibacteraceae</taxon>
        <taxon>Motilibacter</taxon>
    </lineage>
</organism>
<comment type="caution">
    <text evidence="3">The sequence shown here is derived from an EMBL/GenBank/DDBJ whole genome shotgun (WGS) entry which is preliminary data.</text>
</comment>
<name>A0A420XK88_9ACTN</name>
<feature type="transmembrane region" description="Helical" evidence="2">
    <location>
        <begin position="247"/>
        <end position="267"/>
    </location>
</feature>
<dbReference type="AlphaFoldDB" id="A0A420XK88"/>
<dbReference type="EMBL" id="RBWV01000016">
    <property type="protein sequence ID" value="RKS68554.1"/>
    <property type="molecule type" value="Genomic_DNA"/>
</dbReference>
<evidence type="ECO:0000256" key="2">
    <source>
        <dbReference type="SAM" id="Phobius"/>
    </source>
</evidence>
<keyword evidence="2" id="KW-0812">Transmembrane</keyword>
<protein>
    <recommendedName>
        <fullName evidence="5">EamA-like transporter family protein</fullName>
    </recommendedName>
</protein>
<proteinExistence type="predicted"/>
<dbReference type="PANTHER" id="PTHR40761">
    <property type="entry name" value="CONSERVED INTEGRAL MEMBRANE ALANINE VALINE AND LEUCINE RICH PROTEIN-RELATED"/>
    <property type="match status" value="1"/>
</dbReference>
<dbReference type="RefSeq" id="WP_121194926.1">
    <property type="nucleotide sequence ID" value="NZ_RBWV01000016.1"/>
</dbReference>
<keyword evidence="2" id="KW-0472">Membrane</keyword>
<reference evidence="3 4" key="1">
    <citation type="submission" date="2018-10" db="EMBL/GenBank/DDBJ databases">
        <title>Genomic Encyclopedia of Archaeal and Bacterial Type Strains, Phase II (KMG-II): from individual species to whole genera.</title>
        <authorList>
            <person name="Goeker M."/>
        </authorList>
    </citation>
    <scope>NUCLEOTIDE SEQUENCE [LARGE SCALE GENOMIC DNA]</scope>
    <source>
        <strain evidence="3 4">RP-AC37</strain>
    </source>
</reference>
<feature type="transmembrane region" description="Helical" evidence="2">
    <location>
        <begin position="103"/>
        <end position="121"/>
    </location>
</feature>